<dbReference type="Proteomes" id="UP001239111">
    <property type="component" value="Chromosome 2"/>
</dbReference>
<reference evidence="1" key="1">
    <citation type="submission" date="2023-04" db="EMBL/GenBank/DDBJ databases">
        <title>A chromosome-level genome assembly of the parasitoid wasp Eretmocerus hayati.</title>
        <authorList>
            <person name="Zhong Y."/>
            <person name="Liu S."/>
            <person name="Liu Y."/>
        </authorList>
    </citation>
    <scope>NUCLEOTIDE SEQUENCE</scope>
    <source>
        <strain evidence="1">ZJU_SS_LIU_2023</strain>
    </source>
</reference>
<name>A0ACC2PBR0_9HYME</name>
<accession>A0ACC2PBR0</accession>
<gene>
    <name evidence="1" type="ORF">QAD02_015674</name>
</gene>
<dbReference type="EMBL" id="CM056742">
    <property type="protein sequence ID" value="KAJ8679887.1"/>
    <property type="molecule type" value="Genomic_DNA"/>
</dbReference>
<sequence length="2216" mass="241518">MAKKGKSPARGQAPRPTYHEADLLLATLLTSVSDGAPGERSGEPGSEDDEPAAEAQHLTSTYREAYFDGTARLRLNGFISVHRHSGLSFRTCEPGKLFEQRFEPTGESIGLLVDYDGLVFSAKLQQRKLEARLNARLLDNAWHNVNLFFRLGNLTLSAAGHAQVVANATYNSEILALPDHNVNGTLTIGEGFRGCILQGPGILFNDTVFGNAIFGACPLDNRPCGTSSSAATSLPMQGQSGPQFDWCQHSPCKNRGKCVSRPDRYECLCYARYSGPNCQIDHGSPCQSGPCLNGASCLEDAHGDYSCSCQPGFVGQRCEMVAGSRVCDARPCRNEGTCFEIEPYEDDETGSGYRCECRSGWTGRNCEIDVDECASNPCENHGKCVDRANGYSCRCDRTGYKGSNCEIDIDECAEIDPCLNGGACYNNYGGYQCACPTGFDGLNCELNINECLSQPCKNGGHCTDEVGSYKCDCSGTGFAGDHCEVALRGATCDSISCPQNSVCVRDSLGPQCVCKPGYMGSPPNCSLNHCASNPCEHGGTCNSLRDRFECACPPEWKGKNCQINVDECVSQPCQNGGTCTDRANGYSCSCTPDFMGDNCEREFDACVARPCQNNGTCTLSSKSRHEFVCECPPGFEGKVCDVDVDECVGVVCDGDKVCVDGVAGYECKCREGYREPNCTLIVDPCLNKPCGNGTCMQQPNDSYKCNCSPGYTGKHCEEDIDECKMSGAVLCVNGICLNNPGSYECYCKPGYSGDRCEVDINECLPAPCKNNGTCIDKINAFECECPPGYSGKVCDQDINECESNPCHHGATCINEIAKYTCVCPPGFTGYNCETNIDDCESQPCLNNGQCMDGVNSYSCNCTDTGFMGEHCESNIDDCEANPCQNGANCVDGIKDYKCQCYEGYTGKNCEIDINECESSPCQFNGTCLERSNINLYKEDVMNKPAIFTQEFNYANASGYECICIQGVMGKNCETNINECESNPCIEGVCMDRVGGYVCDCDEGFEGDHCQIEIDECSRYSPCQNNGSCIDRRADYDCECKGNFGGKNCSVELIGCNVDPCKNGGKCVPYVIDEIDHKFNCNCRTGFHGEICDHVTTMSLNGSSQVTVNTTREEGYDIQFRFRTTLPDGLLAMGKGPTYYMLELAGGKLNLHSSLLNKWHGVFIGSGLADSDWHKVFVAINSSHLILSANEEQTIYPINLNEGANATYTSFSTTYIGSTVSNLRKLPHGPAFFVGCTEDIVINGESIYPGTSSKHVEFLNVDSGCPRQEQCSPNPCKNNGHCTDRWSSFSCKCERPYLGNTCQYNMTAATFGYENITNGFVTVKVSDTARKAVRSIVDISMFIRTREERGDIFYLGSESNSPSLDLTKDKTFIAAQLEGGELLVRIQFNGTESYTVGGVKLNDGNNHLIQVVRNVTLVQVKINGTEYFRKTISANGQLNVTVLYLGGLPQVSRHIRQVDTRLLEPTRVSQVNFKGVIQDVQVSNGAEIMFVEVYPLKATGIPALPQFGNVTFDSEKVLKGVVSDNVCASSPCFHNGTCHVTWNDFRCECPRGYTGKTCQEMEFCELQDCPSGSKCQNLDDGYECLANATFDGVSTAFTYMYKHSEIKNLTESSIDSIKITYRSNTGGTLMHMAPKSGNAHFTVSVYEDKVTVAWKLDLQNSGILAFGKPEPDGNWTSIHLKLNNDSIECTYDEDVNDEAAPQSSQNFNLAAWYDLLLSGSVTLGGLGRPLSDRLSYLTIGSERHFDSKDGISGNSVEFIDRKLTTAIPPHSMQSGEAFKGCLGEVRIGSMLLHYFSDEQLYQNVNLTPMEFLSLQQDNASTHDSIGCRLCFESNCKNNGHCLNQYNSYVCQCPAGYAEDDCSVDIDECEDNKCDNNSTCIDGIANYTCECKPGWQGWLCDEDVNECLEKPCHHGGTCVNEKGSFHCECSDQFIGELCENYRLITCADEPCRNGSTCSDLRNLETGDNFTCSCQPGYEGSLCDTPFCMLNKCENGAECVSHEQSPRCDCPEGFTGHYCETNIDDCVPKKEGVPPCKNGGRCHDGINSFTCDCSGTGYTGDDCSEDIDECTTPPLADCGQGQCNNTLGGYVCECNIGFCGRDCKMIDPCKEADYCKNGGTCECVESGGYSCQCTPEYSGDNCTEPVHFLGSQALDIAVIVGPILAALFLIAAGSLIAFFMMARKKRATRGTYSPSAQEFSNPRVEMDNVMKPPPEERLI</sequence>
<organism evidence="1 2">
    <name type="scientific">Eretmocerus hayati</name>
    <dbReference type="NCBI Taxonomy" id="131215"/>
    <lineage>
        <taxon>Eukaryota</taxon>
        <taxon>Metazoa</taxon>
        <taxon>Ecdysozoa</taxon>
        <taxon>Arthropoda</taxon>
        <taxon>Hexapoda</taxon>
        <taxon>Insecta</taxon>
        <taxon>Pterygota</taxon>
        <taxon>Neoptera</taxon>
        <taxon>Endopterygota</taxon>
        <taxon>Hymenoptera</taxon>
        <taxon>Apocrita</taxon>
        <taxon>Proctotrupomorpha</taxon>
        <taxon>Chalcidoidea</taxon>
        <taxon>Aphelinidae</taxon>
        <taxon>Aphelininae</taxon>
        <taxon>Eretmocerus</taxon>
    </lineage>
</organism>
<protein>
    <submittedName>
        <fullName evidence="1">Uncharacterized protein</fullName>
    </submittedName>
</protein>
<evidence type="ECO:0000313" key="2">
    <source>
        <dbReference type="Proteomes" id="UP001239111"/>
    </source>
</evidence>
<keyword evidence="2" id="KW-1185">Reference proteome</keyword>
<comment type="caution">
    <text evidence="1">The sequence shown here is derived from an EMBL/GenBank/DDBJ whole genome shotgun (WGS) entry which is preliminary data.</text>
</comment>
<evidence type="ECO:0000313" key="1">
    <source>
        <dbReference type="EMBL" id="KAJ8679887.1"/>
    </source>
</evidence>
<proteinExistence type="predicted"/>